<dbReference type="EMBL" id="CP012808">
    <property type="protein sequence ID" value="ALH94667.1"/>
    <property type="molecule type" value="Genomic_DNA"/>
</dbReference>
<proteinExistence type="predicted"/>
<protein>
    <submittedName>
        <fullName evidence="1">Uncharacterized protein</fullName>
    </submittedName>
</protein>
<sequence length="82" mass="9475">MNSKAFFGGVVVSHEADMVARELIHELHIPKLNNLAFLLKVNRCFDDHQALRLWLQRMLDDGQAHYDNLAQQARLRLISLAH</sequence>
<gene>
    <name evidence="1" type="ORF">AOY20_03475</name>
</gene>
<name>A0A0N7GXG7_9GAMM</name>
<dbReference type="RefSeq" id="WP_054580567.1">
    <property type="nucleotide sequence ID" value="NZ_CP012808.1"/>
</dbReference>
<reference evidence="1 2" key="1">
    <citation type="journal article" date="2015" name="Int. J. Syst. Evol. Microbiol.">
        <title>Acinetobacter equi sp. nov. isolated from horse faeces.</title>
        <authorList>
            <person name="Poppel M.T."/>
            <person name="Skiebe E."/>
            <person name="Laue M."/>
            <person name="Bergmann H."/>
            <person name="Ebersberger I."/>
            <person name="Garn T."/>
            <person name="Fruth A."/>
            <person name="Baumgardt S."/>
            <person name="Busse H.J."/>
            <person name="Wilharm G."/>
        </authorList>
    </citation>
    <scope>NUCLEOTIDE SEQUENCE [LARGE SCALE GENOMIC DNA]</scope>
    <source>
        <strain evidence="1 2">114</strain>
    </source>
</reference>
<evidence type="ECO:0000313" key="1">
    <source>
        <dbReference type="EMBL" id="ALH94667.1"/>
    </source>
</evidence>
<keyword evidence="2" id="KW-1185">Reference proteome</keyword>
<dbReference type="Proteomes" id="UP000064939">
    <property type="component" value="Chromosome"/>
</dbReference>
<accession>A0A0N7GXG7</accession>
<dbReference type="KEGG" id="aei:AOY20_03475"/>
<dbReference type="AlphaFoldDB" id="A0A0N7GXG7"/>
<evidence type="ECO:0000313" key="2">
    <source>
        <dbReference type="Proteomes" id="UP000064939"/>
    </source>
</evidence>
<dbReference type="STRING" id="1324350.AOY20_03475"/>
<organism evidence="1 2">
    <name type="scientific">Acinetobacter equi</name>
    <dbReference type="NCBI Taxonomy" id="1324350"/>
    <lineage>
        <taxon>Bacteria</taxon>
        <taxon>Pseudomonadati</taxon>
        <taxon>Pseudomonadota</taxon>
        <taxon>Gammaproteobacteria</taxon>
        <taxon>Moraxellales</taxon>
        <taxon>Moraxellaceae</taxon>
        <taxon>Acinetobacter</taxon>
    </lineage>
</organism>
<dbReference type="OrthoDB" id="6658588at2"/>